<protein>
    <submittedName>
        <fullName evidence="2">Uncharacterized protein</fullName>
    </submittedName>
</protein>
<dbReference type="EMBL" id="MN740006">
    <property type="protein sequence ID" value="QHT83149.1"/>
    <property type="molecule type" value="Genomic_DNA"/>
</dbReference>
<keyword evidence="1" id="KW-0812">Transmembrane</keyword>
<feature type="transmembrane region" description="Helical" evidence="1">
    <location>
        <begin position="211"/>
        <end position="231"/>
    </location>
</feature>
<accession>A0A6C0HRK9</accession>
<evidence type="ECO:0000256" key="1">
    <source>
        <dbReference type="SAM" id="Phobius"/>
    </source>
</evidence>
<sequence>MQCPAPNKDEINSMIGKVNDMLTTATETQGCDADCQQQRILDSLKTNFEESTNDYTTCESRYKAAEKDYIVANYGITYYNEQQDNEKTKLREDETQKQIDVFLKKVTETNSNFDTLKNDVNHLNLIQDLYENTGVTKTLYDVFGISISPFELEGFRTLETINQEIKFLYQKNQTGKGINRFLYIIYYILCVLLIIYLFFKKKYSIEINIGIGMVFLILPLLSIVKFIVFLFSKLRFT</sequence>
<feature type="transmembrane region" description="Helical" evidence="1">
    <location>
        <begin position="181"/>
        <end position="199"/>
    </location>
</feature>
<dbReference type="AlphaFoldDB" id="A0A6C0HRK9"/>
<proteinExistence type="predicted"/>
<keyword evidence="1" id="KW-1133">Transmembrane helix</keyword>
<reference evidence="2" key="1">
    <citation type="journal article" date="2020" name="Nature">
        <title>Giant virus diversity and host interactions through global metagenomics.</title>
        <authorList>
            <person name="Schulz F."/>
            <person name="Roux S."/>
            <person name="Paez-Espino D."/>
            <person name="Jungbluth S."/>
            <person name="Walsh D.A."/>
            <person name="Denef V.J."/>
            <person name="McMahon K.D."/>
            <person name="Konstantinidis K.T."/>
            <person name="Eloe-Fadrosh E.A."/>
            <person name="Kyrpides N.C."/>
            <person name="Woyke T."/>
        </authorList>
    </citation>
    <scope>NUCLEOTIDE SEQUENCE</scope>
    <source>
        <strain evidence="2">GVMAG-M-3300023184-167</strain>
    </source>
</reference>
<evidence type="ECO:0000313" key="2">
    <source>
        <dbReference type="EMBL" id="QHT83149.1"/>
    </source>
</evidence>
<keyword evidence="1" id="KW-0472">Membrane</keyword>
<name>A0A6C0HRK9_9ZZZZ</name>
<organism evidence="2">
    <name type="scientific">viral metagenome</name>
    <dbReference type="NCBI Taxonomy" id="1070528"/>
    <lineage>
        <taxon>unclassified sequences</taxon>
        <taxon>metagenomes</taxon>
        <taxon>organismal metagenomes</taxon>
    </lineage>
</organism>